<evidence type="ECO:0000256" key="1">
    <source>
        <dbReference type="SAM" id="MobiDB-lite"/>
    </source>
</evidence>
<feature type="region of interest" description="Disordered" evidence="1">
    <location>
        <begin position="620"/>
        <end position="664"/>
    </location>
</feature>
<dbReference type="InterPro" id="IPR032675">
    <property type="entry name" value="LRR_dom_sf"/>
</dbReference>
<dbReference type="SUPFAM" id="SSF52047">
    <property type="entry name" value="RNI-like"/>
    <property type="match status" value="2"/>
</dbReference>
<gene>
    <name evidence="2" type="ORF">PGLA2088_LOCUS12090</name>
</gene>
<reference evidence="2" key="1">
    <citation type="submission" date="2021-02" db="EMBL/GenBank/DDBJ databases">
        <authorList>
            <person name="Dougan E. K."/>
            <person name="Rhodes N."/>
            <person name="Thang M."/>
            <person name="Chan C."/>
        </authorList>
    </citation>
    <scope>NUCLEOTIDE SEQUENCE</scope>
</reference>
<comment type="caution">
    <text evidence="2">The sequence shown here is derived from an EMBL/GenBank/DDBJ whole genome shotgun (WGS) entry which is preliminary data.</text>
</comment>
<dbReference type="AlphaFoldDB" id="A0A813IMN4"/>
<dbReference type="PANTHER" id="PTHR13382">
    <property type="entry name" value="MITOCHONDRIAL ATP SYNTHASE COUPLING FACTOR B"/>
    <property type="match status" value="1"/>
</dbReference>
<evidence type="ECO:0000313" key="3">
    <source>
        <dbReference type="Proteomes" id="UP000626109"/>
    </source>
</evidence>
<dbReference type="InterPro" id="IPR050648">
    <property type="entry name" value="F-box_LRR-repeat"/>
</dbReference>
<dbReference type="InterPro" id="IPR006553">
    <property type="entry name" value="Leu-rich_rpt_Cys-con_subtyp"/>
</dbReference>
<evidence type="ECO:0000313" key="2">
    <source>
        <dbReference type="EMBL" id="CAE8656289.1"/>
    </source>
</evidence>
<proteinExistence type="predicted"/>
<dbReference type="SMART" id="SM00367">
    <property type="entry name" value="LRR_CC"/>
    <property type="match status" value="7"/>
</dbReference>
<protein>
    <submittedName>
        <fullName evidence="2">Uncharacterized protein</fullName>
    </submittedName>
</protein>
<dbReference type="EMBL" id="CAJNNW010014169">
    <property type="protein sequence ID" value="CAE8656289.1"/>
    <property type="molecule type" value="Genomic_DNA"/>
</dbReference>
<dbReference type="Gene3D" id="3.80.10.10">
    <property type="entry name" value="Ribonuclease Inhibitor"/>
    <property type="match status" value="2"/>
</dbReference>
<dbReference type="Proteomes" id="UP000626109">
    <property type="component" value="Unassembled WGS sequence"/>
</dbReference>
<feature type="non-terminal residue" evidence="2">
    <location>
        <position position="875"/>
    </location>
</feature>
<feature type="compositionally biased region" description="Pro residues" evidence="1">
    <location>
        <begin position="643"/>
        <end position="653"/>
    </location>
</feature>
<accession>A0A813IMN4</accession>
<organism evidence="2 3">
    <name type="scientific">Polarella glacialis</name>
    <name type="common">Dinoflagellate</name>
    <dbReference type="NCBI Taxonomy" id="89957"/>
    <lineage>
        <taxon>Eukaryota</taxon>
        <taxon>Sar</taxon>
        <taxon>Alveolata</taxon>
        <taxon>Dinophyceae</taxon>
        <taxon>Suessiales</taxon>
        <taxon>Suessiaceae</taxon>
        <taxon>Polarella</taxon>
    </lineage>
</organism>
<dbReference type="PANTHER" id="PTHR13382:SF21">
    <property type="entry name" value="OS12G0601000 PROTEIN"/>
    <property type="match status" value="1"/>
</dbReference>
<name>A0A813IMN4_POLGL</name>
<sequence length="875" mass="96684">MLALPWKLTDIVKLLDEQREADLNRHNAEYLLSKLSLITGFDGRRGFKAFIDKLFLSKTRINIARLLEQLYNVSEGAVRRGMKAQEDLQLSANCHMWHDLRKGKADKLHITTLNLYDLAPWCIKPATNAMVELFSGSPRLPNWFCSHWWGEPLLDFVACIGRHCAVRQLCFQTTYYWVCAYANRQHALSEEISNDPKETSFYKSMCLADGVLLVLENVGPATPFTRAWCAYELFMALLDETREKPPLLLDTVAHTEAFLLWLRMRLNCFCLGAGTYVLTEGLTDAEASPRDAGFPGDAETFKSLRELCLPVHVLEKGLNLKLQKAQATEEADRQHILNSVVGNPLEQEPLSDHEQYNNMNAQLGSKFALAGFRSAILNGSARRLGIAKALRADRWLRRLELDIDRIPKELQAEAFQVFVAGMPDSLEHLRLTWHNITADSNLAALADKLPRGLKQLQLYFIAYEQVTDAGVAAVAKQLRLKFRFCSQVTDAGVAAVANKLPSGLQQLQLNFNFCEQLTDAAVAAVANKLPSGLQQLHLDFSHFEQLTDAAVVALQLDFSFCSQVTDACVAAVADKLPSDLQKLQLAFLNCEHVTKAARLAVDDGHASLCAWAAARVEEEEAPEGRAAVEPAAPWRGQEVTPAAPAPHTTPPAAPHTTRSAEKEAATNADGIFTEGHADDTDVGKLEFAHRFNSDLLSKLPSSLETFCAALQCATSLGKLQLDFSNCEQLTDAGVSAVADKLPSGLQQLQLHFSNCKQLTDAGVAAKSQLHFSFCQQLTDACVAAVADRLPSDLQQLQLDFWFFNQLTDAGVAAVADKLPSGLQQLQLNFWGCKQLTDAGVAALANKLPSSLKKLQLDFSFCEQVTKAIRRLWEEP</sequence>
<dbReference type="GO" id="GO:0005737">
    <property type="term" value="C:cytoplasm"/>
    <property type="evidence" value="ECO:0007669"/>
    <property type="project" value="TreeGrafter"/>
</dbReference>